<gene>
    <name evidence="2" type="ORF">EDD80_1177</name>
</gene>
<feature type="transmembrane region" description="Helical" evidence="1">
    <location>
        <begin position="151"/>
        <end position="175"/>
    </location>
</feature>
<keyword evidence="1" id="KW-0812">Transmembrane</keyword>
<evidence type="ECO:0000313" key="2">
    <source>
        <dbReference type="EMBL" id="TCS84829.1"/>
    </source>
</evidence>
<feature type="transmembrane region" description="Helical" evidence="1">
    <location>
        <begin position="234"/>
        <end position="252"/>
    </location>
</feature>
<dbReference type="AlphaFoldDB" id="A0A4R3KLI9"/>
<dbReference type="PANTHER" id="PTHR37422">
    <property type="entry name" value="TEICHURONIC ACID BIOSYNTHESIS PROTEIN TUAE"/>
    <property type="match status" value="1"/>
</dbReference>
<keyword evidence="1" id="KW-0472">Membrane</keyword>
<sequence length="410" mass="47964">MHKVIFVLLIIQPFVNKLTLKAGVPFDIYNELISLVVFFLFVYRFFKNHKVNRNYLYILYIVLYMVFVTILRRNGGLSYVQILLYLQFFFYFLYFYSFSPYVKERMIRDIKVLLDYVVVVIIAFTFYEVYFSSDVRNFFGVSNFNRGIGNFYLVSIFGSGPSLASFMSLYVIYWFYYHKVLSHKNNVRQSVLLYLSVIICLLSFSRKEVLLLSSFFVFFPYSIKSKLQRTLKIIVAAVVVCAGLFIYYQEFFQEANEVAMTDDYVRWQILQYSVDVFDKYAPFGSGPGTFGSQMSLQQTHVYNEFNIGRRILGDGLANRGPIYDVFLFTFIAEIGIGFLLYGAFFLKLARSVILKEGRAKRFIVRFLVFYLFIMSMFTPVLMNSFGFLLASTLGVFVTIIGTKRFSSEYA</sequence>
<comment type="caution">
    <text evidence="2">The sequence shown here is derived from an EMBL/GenBank/DDBJ whole genome shotgun (WGS) entry which is preliminary data.</text>
</comment>
<feature type="transmembrane region" description="Helical" evidence="1">
    <location>
        <begin position="325"/>
        <end position="346"/>
    </location>
</feature>
<feature type="transmembrane region" description="Helical" evidence="1">
    <location>
        <begin position="110"/>
        <end position="131"/>
    </location>
</feature>
<protein>
    <recommendedName>
        <fullName evidence="4">O-antigen ligase-like membrane protein</fullName>
    </recommendedName>
</protein>
<proteinExistence type="predicted"/>
<dbReference type="PANTHER" id="PTHR37422:SF17">
    <property type="entry name" value="O-ANTIGEN LIGASE"/>
    <property type="match status" value="1"/>
</dbReference>
<organism evidence="2 3">
    <name type="scientific">Anseongella ginsenosidimutans</name>
    <dbReference type="NCBI Taxonomy" id="496056"/>
    <lineage>
        <taxon>Bacteria</taxon>
        <taxon>Pseudomonadati</taxon>
        <taxon>Bacteroidota</taxon>
        <taxon>Sphingobacteriia</taxon>
        <taxon>Sphingobacteriales</taxon>
        <taxon>Sphingobacteriaceae</taxon>
        <taxon>Anseongella</taxon>
    </lineage>
</organism>
<feature type="transmembrane region" description="Helical" evidence="1">
    <location>
        <begin position="187"/>
        <end position="204"/>
    </location>
</feature>
<feature type="transmembrane region" description="Helical" evidence="1">
    <location>
        <begin position="210"/>
        <end position="227"/>
    </location>
</feature>
<feature type="transmembrane region" description="Helical" evidence="1">
    <location>
        <begin position="367"/>
        <end position="400"/>
    </location>
</feature>
<feature type="transmembrane region" description="Helical" evidence="1">
    <location>
        <begin position="55"/>
        <end position="72"/>
    </location>
</feature>
<name>A0A4R3KLI9_9SPHI</name>
<dbReference type="Proteomes" id="UP000295807">
    <property type="component" value="Unassembled WGS sequence"/>
</dbReference>
<feature type="transmembrane region" description="Helical" evidence="1">
    <location>
        <begin position="27"/>
        <end position="46"/>
    </location>
</feature>
<evidence type="ECO:0000256" key="1">
    <source>
        <dbReference type="SAM" id="Phobius"/>
    </source>
</evidence>
<reference evidence="2 3" key="1">
    <citation type="submission" date="2019-03" db="EMBL/GenBank/DDBJ databases">
        <title>Genomic Encyclopedia of Type Strains, Phase IV (KMG-IV): sequencing the most valuable type-strain genomes for metagenomic binning, comparative biology and taxonomic classification.</title>
        <authorList>
            <person name="Goeker M."/>
        </authorList>
    </citation>
    <scope>NUCLEOTIDE SEQUENCE [LARGE SCALE GENOMIC DNA]</scope>
    <source>
        <strain evidence="2 3">DSM 21100</strain>
    </source>
</reference>
<keyword evidence="3" id="KW-1185">Reference proteome</keyword>
<dbReference type="InterPro" id="IPR051533">
    <property type="entry name" value="WaaL-like"/>
</dbReference>
<evidence type="ECO:0000313" key="3">
    <source>
        <dbReference type="Proteomes" id="UP000295807"/>
    </source>
</evidence>
<accession>A0A4R3KLI9</accession>
<feature type="transmembrane region" description="Helical" evidence="1">
    <location>
        <begin position="78"/>
        <end position="98"/>
    </location>
</feature>
<keyword evidence="1" id="KW-1133">Transmembrane helix</keyword>
<dbReference type="EMBL" id="SMAD01000017">
    <property type="protein sequence ID" value="TCS84829.1"/>
    <property type="molecule type" value="Genomic_DNA"/>
</dbReference>
<evidence type="ECO:0008006" key="4">
    <source>
        <dbReference type="Google" id="ProtNLM"/>
    </source>
</evidence>